<keyword evidence="5 6" id="KW-0788">Thiol protease</keyword>
<dbReference type="InterPro" id="IPR044635">
    <property type="entry name" value="UBP14-like"/>
</dbReference>
<dbReference type="InterPro" id="IPR018200">
    <property type="entry name" value="USP_CS"/>
</dbReference>
<protein>
    <recommendedName>
        <fullName evidence="6">Ubiquitin carboxyl-terminal hydrolase</fullName>
        <ecNumber evidence="6">3.4.19.12</ecNumber>
    </recommendedName>
</protein>
<dbReference type="GO" id="GO:0016579">
    <property type="term" value="P:protein deubiquitination"/>
    <property type="evidence" value="ECO:0007669"/>
    <property type="project" value="InterPro"/>
</dbReference>
<evidence type="ECO:0000256" key="4">
    <source>
        <dbReference type="ARBA" id="ARBA00022801"/>
    </source>
</evidence>
<dbReference type="PANTHER" id="PTHR43982:SF1">
    <property type="entry name" value="UBIQUITIN CARBOXYL-TERMINAL HYDROLASE 14"/>
    <property type="match status" value="1"/>
</dbReference>
<dbReference type="Proteomes" id="UP000675881">
    <property type="component" value="Chromosome 2"/>
</dbReference>
<gene>
    <name evidence="7" type="ORF">LSAA_6203</name>
</gene>
<evidence type="ECO:0000256" key="1">
    <source>
        <dbReference type="ARBA" id="ARBA00000707"/>
    </source>
</evidence>
<dbReference type="EMBL" id="HG994581">
    <property type="protein sequence ID" value="CAF2874241.1"/>
    <property type="molecule type" value="Genomic_DNA"/>
</dbReference>
<dbReference type="PROSITE" id="PS50235">
    <property type="entry name" value="USP_3"/>
    <property type="match status" value="1"/>
</dbReference>
<comment type="catalytic activity">
    <reaction evidence="1 6">
        <text>Thiol-dependent hydrolysis of ester, thioester, amide, peptide and isopeptide bonds formed by the C-terminal Gly of ubiquitin (a 76-residue protein attached to proteins as an intracellular targeting signal).</text>
        <dbReference type="EC" id="3.4.19.12"/>
    </reaction>
</comment>
<dbReference type="InterPro" id="IPR028889">
    <property type="entry name" value="USP"/>
</dbReference>
<evidence type="ECO:0000256" key="5">
    <source>
        <dbReference type="ARBA" id="ARBA00022807"/>
    </source>
</evidence>
<evidence type="ECO:0000256" key="6">
    <source>
        <dbReference type="RuleBase" id="RU366025"/>
    </source>
</evidence>
<comment type="similarity">
    <text evidence="6">Belongs to the peptidase C19 family.</text>
</comment>
<evidence type="ECO:0000256" key="2">
    <source>
        <dbReference type="ARBA" id="ARBA00022670"/>
    </source>
</evidence>
<evidence type="ECO:0000313" key="8">
    <source>
        <dbReference type="Proteomes" id="UP000675881"/>
    </source>
</evidence>
<organism evidence="7 8">
    <name type="scientific">Lepeophtheirus salmonis</name>
    <name type="common">Salmon louse</name>
    <name type="synonym">Caligus salmonis</name>
    <dbReference type="NCBI Taxonomy" id="72036"/>
    <lineage>
        <taxon>Eukaryota</taxon>
        <taxon>Metazoa</taxon>
        <taxon>Ecdysozoa</taxon>
        <taxon>Arthropoda</taxon>
        <taxon>Crustacea</taxon>
        <taxon>Multicrustacea</taxon>
        <taxon>Hexanauplia</taxon>
        <taxon>Copepoda</taxon>
        <taxon>Siphonostomatoida</taxon>
        <taxon>Caligidae</taxon>
        <taxon>Lepeophtheirus</taxon>
    </lineage>
</organism>
<dbReference type="EC" id="3.4.19.12" evidence="6"/>
<proteinExistence type="inferred from homology"/>
<accession>A0A7R8CNP5</accession>
<dbReference type="GO" id="GO:0061136">
    <property type="term" value="P:regulation of proteasomal protein catabolic process"/>
    <property type="evidence" value="ECO:0007669"/>
    <property type="project" value="TreeGrafter"/>
</dbReference>
<dbReference type="PANTHER" id="PTHR43982">
    <property type="entry name" value="UBIQUITIN CARBOXYL-TERMINAL HYDROLASE"/>
    <property type="match status" value="1"/>
</dbReference>
<sequence>MPSYKVKVKWGKELYTDVSANTDEEPIKVMLKGSTLKDEGWTGLKLRDNATILMMGSKEEDIASTTQDCVKPKFIEDMDESELCSAMDLPAGLENLGNTCYLNATVQCLKTVPEFKEALSEYKGTLFMGPGKEAQSITASLRDLYEEMDQGGSASVTPAILLQVIHSAFPRFAEQTSRAGVFQQQDANECWVELLKMFQQKLPSKNNKNATSIIDQYFGGQFETETKCVENEEEPKTKSKETFLQYSCYIDKDVRFLSSGLKNRLSETITKFSSSLDRDAEYIKTLRISRLPSYLTVQMVRFHFKQRQAVNAKTFNKKLIPMRTKFKEYEDKLVSLSKTESREAVLKKDREAKEGKLQEYEPFYFEDDIGSNNSGYYELTAVLTHKGRSSNSGHYVAWIRHKGDTWMECNDQDVRPVHVDDVMKLSGGGDWHTAYLLLYAPRRLPKETEDKKVC</sequence>
<dbReference type="OrthoDB" id="333239at2759"/>
<keyword evidence="2 6" id="KW-0645">Protease</keyword>
<evidence type="ECO:0000313" key="7">
    <source>
        <dbReference type="EMBL" id="CAF2874241.1"/>
    </source>
</evidence>
<dbReference type="SUPFAM" id="SSF54236">
    <property type="entry name" value="Ubiquitin-like"/>
    <property type="match status" value="1"/>
</dbReference>
<dbReference type="GO" id="GO:0004843">
    <property type="term" value="F:cysteine-type deubiquitinase activity"/>
    <property type="evidence" value="ECO:0007669"/>
    <property type="project" value="UniProtKB-UniRule"/>
</dbReference>
<dbReference type="InterPro" id="IPR001394">
    <property type="entry name" value="Peptidase_C19_UCH"/>
</dbReference>
<dbReference type="InterPro" id="IPR038765">
    <property type="entry name" value="Papain-like_cys_pep_sf"/>
</dbReference>
<dbReference type="Pfam" id="PF00443">
    <property type="entry name" value="UCH"/>
    <property type="match status" value="1"/>
</dbReference>
<dbReference type="GO" id="GO:0070628">
    <property type="term" value="F:proteasome binding"/>
    <property type="evidence" value="ECO:0007669"/>
    <property type="project" value="TreeGrafter"/>
</dbReference>
<dbReference type="SUPFAM" id="SSF54001">
    <property type="entry name" value="Cysteine proteinases"/>
    <property type="match status" value="1"/>
</dbReference>
<reference evidence="7" key="1">
    <citation type="submission" date="2021-02" db="EMBL/GenBank/DDBJ databases">
        <authorList>
            <person name="Bekaert M."/>
        </authorList>
    </citation>
    <scope>NUCLEOTIDE SEQUENCE</scope>
    <source>
        <strain evidence="7">IoA-00</strain>
    </source>
</reference>
<dbReference type="Gene3D" id="3.90.70.10">
    <property type="entry name" value="Cysteine proteinases"/>
    <property type="match status" value="1"/>
</dbReference>
<dbReference type="GO" id="GO:0043161">
    <property type="term" value="P:proteasome-mediated ubiquitin-dependent protein catabolic process"/>
    <property type="evidence" value="ECO:0007669"/>
    <property type="project" value="InterPro"/>
</dbReference>
<dbReference type="InterPro" id="IPR029071">
    <property type="entry name" value="Ubiquitin-like_domsf"/>
</dbReference>
<dbReference type="PROSITE" id="PS00972">
    <property type="entry name" value="USP_1"/>
    <property type="match status" value="1"/>
</dbReference>
<evidence type="ECO:0000256" key="3">
    <source>
        <dbReference type="ARBA" id="ARBA00022786"/>
    </source>
</evidence>
<keyword evidence="4 6" id="KW-0378">Hydrolase</keyword>
<keyword evidence="8" id="KW-1185">Reference proteome</keyword>
<keyword evidence="3 6" id="KW-0833">Ubl conjugation pathway</keyword>
<dbReference type="AlphaFoldDB" id="A0A7R8CNP5"/>
<dbReference type="PROSITE" id="PS00973">
    <property type="entry name" value="USP_2"/>
    <property type="match status" value="1"/>
</dbReference>
<name>A0A7R8CNP5_LEPSM</name>